<dbReference type="AlphaFoldDB" id="A0A3Q7F933"/>
<feature type="domain" description="Serine aminopeptidase S33" evidence="1">
    <location>
        <begin position="38"/>
        <end position="104"/>
    </location>
</feature>
<dbReference type="Pfam" id="PF12146">
    <property type="entry name" value="Hydrolase_4"/>
    <property type="match status" value="1"/>
</dbReference>
<evidence type="ECO:0000259" key="1">
    <source>
        <dbReference type="Pfam" id="PF12146"/>
    </source>
</evidence>
<dbReference type="PANTHER" id="PTHR11614">
    <property type="entry name" value="PHOSPHOLIPASE-RELATED"/>
    <property type="match status" value="1"/>
</dbReference>
<dbReference type="InterPro" id="IPR029058">
    <property type="entry name" value="AB_hydrolase_fold"/>
</dbReference>
<organism evidence="2">
    <name type="scientific">Solanum lycopersicum</name>
    <name type="common">Tomato</name>
    <name type="synonym">Lycopersicon esculentum</name>
    <dbReference type="NCBI Taxonomy" id="4081"/>
    <lineage>
        <taxon>Eukaryota</taxon>
        <taxon>Viridiplantae</taxon>
        <taxon>Streptophyta</taxon>
        <taxon>Embryophyta</taxon>
        <taxon>Tracheophyta</taxon>
        <taxon>Spermatophyta</taxon>
        <taxon>Magnoliopsida</taxon>
        <taxon>eudicotyledons</taxon>
        <taxon>Gunneridae</taxon>
        <taxon>Pentapetalae</taxon>
        <taxon>asterids</taxon>
        <taxon>lamiids</taxon>
        <taxon>Solanales</taxon>
        <taxon>Solanaceae</taxon>
        <taxon>Solanoideae</taxon>
        <taxon>Solaneae</taxon>
        <taxon>Solanum</taxon>
        <taxon>Solanum subgen. Lycopersicon</taxon>
    </lineage>
</organism>
<evidence type="ECO:0000313" key="3">
    <source>
        <dbReference type="Proteomes" id="UP000004994"/>
    </source>
</evidence>
<protein>
    <recommendedName>
        <fullName evidence="1">Serine aminopeptidase S33 domain-containing protein</fullName>
    </recommendedName>
</protein>
<dbReference type="EnsemblPlants" id="Solyc02g086010.2.1">
    <property type="protein sequence ID" value="Solyc02g086010.2.1"/>
    <property type="gene ID" value="Solyc02g086010.2"/>
</dbReference>
<dbReference type="InterPro" id="IPR022742">
    <property type="entry name" value="Hydrolase_4"/>
</dbReference>
<accession>A0A3Q7F933</accession>
<sequence>MSLEIERKTRGIAWKLASFGCGVVAMESFWAFRRSSWLHTGFDKLVEDVIEHYLKVEEKPEFCNLPSFLFEESMGGAIALKVHQKQPDAWNGTVLLAPLCKVYLWKCFSILTDASDFDRVMTDSIVPPWLVTQILIGVAKFLPTKKLHIVRTQDLGETAVREAKKKEHAAYNV</sequence>
<name>A0A3Q7F933_SOLLC</name>
<proteinExistence type="predicted"/>
<evidence type="ECO:0000313" key="2">
    <source>
        <dbReference type="EnsemblPlants" id="Solyc02g086010.2.1"/>
    </source>
</evidence>
<dbReference type="Gene3D" id="3.40.50.1820">
    <property type="entry name" value="alpha/beta hydrolase"/>
    <property type="match status" value="1"/>
</dbReference>
<dbReference type="SUPFAM" id="SSF53474">
    <property type="entry name" value="alpha/beta-Hydrolases"/>
    <property type="match status" value="1"/>
</dbReference>
<dbReference type="STRING" id="4081.A0A3Q7F933"/>
<dbReference type="InParanoid" id="A0A3Q7F933"/>
<reference evidence="2" key="2">
    <citation type="submission" date="2019-01" db="UniProtKB">
        <authorList>
            <consortium name="EnsemblPlants"/>
        </authorList>
    </citation>
    <scope>IDENTIFICATION</scope>
    <source>
        <strain evidence="2">cv. Heinz 1706</strain>
    </source>
</reference>
<dbReference type="Proteomes" id="UP000004994">
    <property type="component" value="Chromosome 2"/>
</dbReference>
<reference evidence="2" key="1">
    <citation type="journal article" date="2012" name="Nature">
        <title>The tomato genome sequence provides insights into fleshy fruit evolution.</title>
        <authorList>
            <consortium name="Tomato Genome Consortium"/>
        </authorList>
    </citation>
    <scope>NUCLEOTIDE SEQUENCE [LARGE SCALE GENOMIC DNA]</scope>
    <source>
        <strain evidence="2">cv. Heinz 1706</strain>
    </source>
</reference>
<keyword evidence="3" id="KW-1185">Reference proteome</keyword>
<dbReference type="InterPro" id="IPR051044">
    <property type="entry name" value="MAG_DAG_Lipase"/>
</dbReference>
<dbReference type="Gramene" id="Solyc02g086010.2.1">
    <property type="protein sequence ID" value="Solyc02g086010.2.1"/>
    <property type="gene ID" value="Solyc02g086010.2"/>
</dbReference>